<evidence type="ECO:0000313" key="3">
    <source>
        <dbReference type="Proteomes" id="UP001066276"/>
    </source>
</evidence>
<name>A0AAV7VDR3_PLEWA</name>
<protein>
    <submittedName>
        <fullName evidence="2">Uncharacterized protein</fullName>
    </submittedName>
</protein>
<feature type="region of interest" description="Disordered" evidence="1">
    <location>
        <begin position="1"/>
        <end position="31"/>
    </location>
</feature>
<sequence>MLTRSAPAFNKDLAPGFHPPSHPELEGSSDQAPVTEGILVSLFVSLKSDIHDLKRDLSQDIRDLQQNLVSVGNMVPTLEDAESAEGEEVEVLCQEVLHLQKQHDDLKAHAEDLGNRSFCNNICL</sequence>
<dbReference type="Proteomes" id="UP001066276">
    <property type="component" value="Chromosome 2_1"/>
</dbReference>
<gene>
    <name evidence="2" type="ORF">NDU88_003591</name>
</gene>
<keyword evidence="3" id="KW-1185">Reference proteome</keyword>
<dbReference type="EMBL" id="JANPWB010000003">
    <property type="protein sequence ID" value="KAJ1199758.1"/>
    <property type="molecule type" value="Genomic_DNA"/>
</dbReference>
<evidence type="ECO:0000256" key="1">
    <source>
        <dbReference type="SAM" id="MobiDB-lite"/>
    </source>
</evidence>
<accession>A0AAV7VDR3</accession>
<evidence type="ECO:0000313" key="2">
    <source>
        <dbReference type="EMBL" id="KAJ1199758.1"/>
    </source>
</evidence>
<organism evidence="2 3">
    <name type="scientific">Pleurodeles waltl</name>
    <name type="common">Iberian ribbed newt</name>
    <dbReference type="NCBI Taxonomy" id="8319"/>
    <lineage>
        <taxon>Eukaryota</taxon>
        <taxon>Metazoa</taxon>
        <taxon>Chordata</taxon>
        <taxon>Craniata</taxon>
        <taxon>Vertebrata</taxon>
        <taxon>Euteleostomi</taxon>
        <taxon>Amphibia</taxon>
        <taxon>Batrachia</taxon>
        <taxon>Caudata</taxon>
        <taxon>Salamandroidea</taxon>
        <taxon>Salamandridae</taxon>
        <taxon>Pleurodelinae</taxon>
        <taxon>Pleurodeles</taxon>
    </lineage>
</organism>
<proteinExistence type="predicted"/>
<dbReference type="AlphaFoldDB" id="A0AAV7VDR3"/>
<comment type="caution">
    <text evidence="2">The sequence shown here is derived from an EMBL/GenBank/DDBJ whole genome shotgun (WGS) entry which is preliminary data.</text>
</comment>
<reference evidence="2" key="1">
    <citation type="journal article" date="2022" name="bioRxiv">
        <title>Sequencing and chromosome-scale assembly of the giantPleurodeles waltlgenome.</title>
        <authorList>
            <person name="Brown T."/>
            <person name="Elewa A."/>
            <person name="Iarovenko S."/>
            <person name="Subramanian E."/>
            <person name="Araus A.J."/>
            <person name="Petzold A."/>
            <person name="Susuki M."/>
            <person name="Suzuki K.-i.T."/>
            <person name="Hayashi T."/>
            <person name="Toyoda A."/>
            <person name="Oliveira C."/>
            <person name="Osipova E."/>
            <person name="Leigh N.D."/>
            <person name="Simon A."/>
            <person name="Yun M.H."/>
        </authorList>
    </citation>
    <scope>NUCLEOTIDE SEQUENCE</scope>
    <source>
        <strain evidence="2">20211129_DDA</strain>
        <tissue evidence="2">Liver</tissue>
    </source>
</reference>